<dbReference type="GeneID" id="94294687"/>
<sequence>MGSVSSLVNESDSYLIQLDPKQLPQAKVQQSQPVTPSTIRKNVSSMFYEPVSKQHKMTLSKSHSIVIQRELLEQSNLRLNVLLENRLNEESD</sequence>
<reference evidence="1 2" key="1">
    <citation type="journal article" date="2014" name="PLoS Genet.">
        <title>The Genome of Spironucleus salmonicida Highlights a Fish Pathogen Adapted to Fluctuating Environments.</title>
        <authorList>
            <person name="Xu F."/>
            <person name="Jerlstrom-Hultqvist J."/>
            <person name="Einarsson E."/>
            <person name="Astvaldsson A."/>
            <person name="Svard S.G."/>
            <person name="Andersson J.O."/>
        </authorList>
    </citation>
    <scope>NUCLEOTIDE SEQUENCE [LARGE SCALE GENOMIC DNA]</scope>
    <source>
        <strain evidence="1 2">ATCC 50377</strain>
    </source>
</reference>
<organism evidence="1 2">
    <name type="scientific">Spironucleus salmonicida</name>
    <dbReference type="NCBI Taxonomy" id="348837"/>
    <lineage>
        <taxon>Eukaryota</taxon>
        <taxon>Metamonada</taxon>
        <taxon>Diplomonadida</taxon>
        <taxon>Hexamitidae</taxon>
        <taxon>Hexamitinae</taxon>
        <taxon>Spironucleus</taxon>
    </lineage>
</organism>
<keyword evidence="2" id="KW-1185">Reference proteome</keyword>
<dbReference type="KEGG" id="ssao:94294687"/>
<dbReference type="AlphaFoldDB" id="A0A9P8LZS3"/>
<evidence type="ECO:0000313" key="2">
    <source>
        <dbReference type="Proteomes" id="UP000018208"/>
    </source>
</evidence>
<protein>
    <submittedName>
        <fullName evidence="1">Uncharacterized protein</fullName>
    </submittedName>
</protein>
<name>A0A9P8LZS3_9EUKA</name>
<accession>A0A9P8LZS3</accession>
<dbReference type="Proteomes" id="UP000018208">
    <property type="component" value="Unassembled WGS sequence"/>
</dbReference>
<proteinExistence type="predicted"/>
<gene>
    <name evidence="1" type="ORF">SS50377_20664</name>
</gene>
<dbReference type="RefSeq" id="XP_067768086.1">
    <property type="nucleotide sequence ID" value="XM_067904604.1"/>
</dbReference>
<dbReference type="EMBL" id="AUWU02000001">
    <property type="protein sequence ID" value="KAH0577313.1"/>
    <property type="molecule type" value="Genomic_DNA"/>
</dbReference>
<evidence type="ECO:0000313" key="1">
    <source>
        <dbReference type="EMBL" id="KAH0577313.1"/>
    </source>
</evidence>
<comment type="caution">
    <text evidence="1">The sequence shown here is derived from an EMBL/GenBank/DDBJ whole genome shotgun (WGS) entry which is preliminary data.</text>
</comment>